<evidence type="ECO:0000313" key="1">
    <source>
        <dbReference type="EMBL" id="QDH19434.1"/>
    </source>
</evidence>
<dbReference type="AlphaFoldDB" id="A0A4Y6UQU4"/>
<sequence length="96" mass="11395">MEYRFASQEYFLIYMPPTSYREGDILVVEMIDRPFKGFHDLAKHCKNYACHSREEYLNFDPMNHDKPEKFSSGFSADKVLVDAMWKTVNARFAKNE</sequence>
<keyword evidence="2" id="KW-1185">Reference proteome</keyword>
<protein>
    <submittedName>
        <fullName evidence="1">Uncharacterized protein</fullName>
    </submittedName>
</protein>
<gene>
    <name evidence="1" type="ORF">FFV09_00300</name>
</gene>
<dbReference type="RefSeq" id="WP_141445823.1">
    <property type="nucleotide sequence ID" value="NZ_CP041217.1"/>
</dbReference>
<organism evidence="1 2">
    <name type="scientific">Saccharibacillus brassicae</name>
    <dbReference type="NCBI Taxonomy" id="2583377"/>
    <lineage>
        <taxon>Bacteria</taxon>
        <taxon>Bacillati</taxon>
        <taxon>Bacillota</taxon>
        <taxon>Bacilli</taxon>
        <taxon>Bacillales</taxon>
        <taxon>Paenibacillaceae</taxon>
        <taxon>Saccharibacillus</taxon>
    </lineage>
</organism>
<dbReference type="KEGG" id="saca:FFV09_00300"/>
<dbReference type="Proteomes" id="UP000316968">
    <property type="component" value="Chromosome"/>
</dbReference>
<evidence type="ECO:0000313" key="2">
    <source>
        <dbReference type="Proteomes" id="UP000316968"/>
    </source>
</evidence>
<proteinExistence type="predicted"/>
<accession>A0A4Y6UQU4</accession>
<name>A0A4Y6UQU4_SACBS</name>
<dbReference type="EMBL" id="CP041217">
    <property type="protein sequence ID" value="QDH19434.1"/>
    <property type="molecule type" value="Genomic_DNA"/>
</dbReference>
<reference evidence="1 2" key="1">
    <citation type="submission" date="2019-06" db="EMBL/GenBank/DDBJ databases">
        <title>Saccharibacillus brassicae sp. nov., an endophytic bacterium isolated from Chinese cabbage seeds (Brassica pekinensis).</title>
        <authorList>
            <person name="Jiang L."/>
            <person name="Lee J."/>
            <person name="Kim S.W."/>
        </authorList>
    </citation>
    <scope>NUCLEOTIDE SEQUENCE [LARGE SCALE GENOMIC DNA]</scope>
    <source>
        <strain evidence="2">KCTC 43072 / ATSA2</strain>
    </source>
</reference>
<dbReference type="OrthoDB" id="2628414at2"/>